<dbReference type="AlphaFoldDB" id="A0A0N4XQD4"/>
<dbReference type="SUPFAM" id="SSF51695">
    <property type="entry name" value="PLC-like phosphodiesterases"/>
    <property type="match status" value="1"/>
</dbReference>
<evidence type="ECO:0000313" key="2">
    <source>
        <dbReference type="EMBL" id="VDL68325.1"/>
    </source>
</evidence>
<dbReference type="InterPro" id="IPR001192">
    <property type="entry name" value="PI-PLC_fam"/>
</dbReference>
<dbReference type="Pfam" id="PF00388">
    <property type="entry name" value="PI-PLC-X"/>
    <property type="match status" value="1"/>
</dbReference>
<accession>A0A0N4XQD4</accession>
<dbReference type="STRING" id="27835.A0A0N4XQD4"/>
<dbReference type="EMBL" id="UYSL01009492">
    <property type="protein sequence ID" value="VDL68325.1"/>
    <property type="molecule type" value="Genomic_DNA"/>
</dbReference>
<feature type="domain" description="Phosphatidylinositol-specific phospholipase C X" evidence="1">
    <location>
        <begin position="1"/>
        <end position="54"/>
    </location>
</feature>
<dbReference type="WBParaSite" id="NBR_0000473601-mRNA-1">
    <property type="protein sequence ID" value="NBR_0000473601-mRNA-1"/>
    <property type="gene ID" value="NBR_0000473601"/>
</dbReference>
<dbReference type="GO" id="GO:0051209">
    <property type="term" value="P:release of sequestered calcium ion into cytosol"/>
    <property type="evidence" value="ECO:0007669"/>
    <property type="project" value="TreeGrafter"/>
</dbReference>
<dbReference type="GO" id="GO:0048015">
    <property type="term" value="P:phosphatidylinositol-mediated signaling"/>
    <property type="evidence" value="ECO:0007669"/>
    <property type="project" value="TreeGrafter"/>
</dbReference>
<dbReference type="GO" id="GO:0032587">
    <property type="term" value="C:ruffle membrane"/>
    <property type="evidence" value="ECO:0007669"/>
    <property type="project" value="TreeGrafter"/>
</dbReference>
<dbReference type="GO" id="GO:0046488">
    <property type="term" value="P:phosphatidylinositol metabolic process"/>
    <property type="evidence" value="ECO:0007669"/>
    <property type="project" value="TreeGrafter"/>
</dbReference>
<sequence length="68" mass="7884">MGCRCIELDCWDGQRKANSQEFIDIVIYHGYTMTSKLLLRDVLSVIKHYAFITSVLGRAVCRFIKNSR</sequence>
<dbReference type="PROSITE" id="PS50007">
    <property type="entry name" value="PIPLC_X_DOMAIN"/>
    <property type="match status" value="1"/>
</dbReference>
<dbReference type="InterPro" id="IPR000909">
    <property type="entry name" value="PLipase_C_PInositol-sp_X_dom"/>
</dbReference>
<name>A0A0N4XQD4_NIPBR</name>
<proteinExistence type="predicted"/>
<dbReference type="Gene3D" id="3.20.20.190">
    <property type="entry name" value="Phosphatidylinositol (PI) phosphodiesterase"/>
    <property type="match status" value="1"/>
</dbReference>
<evidence type="ECO:0000313" key="3">
    <source>
        <dbReference type="Proteomes" id="UP000271162"/>
    </source>
</evidence>
<keyword evidence="3" id="KW-1185">Reference proteome</keyword>
<organism evidence="4">
    <name type="scientific">Nippostrongylus brasiliensis</name>
    <name type="common">Rat hookworm</name>
    <dbReference type="NCBI Taxonomy" id="27835"/>
    <lineage>
        <taxon>Eukaryota</taxon>
        <taxon>Metazoa</taxon>
        <taxon>Ecdysozoa</taxon>
        <taxon>Nematoda</taxon>
        <taxon>Chromadorea</taxon>
        <taxon>Rhabditida</taxon>
        <taxon>Rhabditina</taxon>
        <taxon>Rhabditomorpha</taxon>
        <taxon>Strongyloidea</taxon>
        <taxon>Heligmosomidae</taxon>
        <taxon>Nippostrongylus</taxon>
    </lineage>
</organism>
<gene>
    <name evidence="2" type="ORF">NBR_LOCUS4736</name>
</gene>
<protein>
    <submittedName>
        <fullName evidence="4">PLCXc domain-containing protein</fullName>
    </submittedName>
</protein>
<dbReference type="PANTHER" id="PTHR10336:SF159">
    <property type="entry name" value="1-PHOSPHATIDYLINOSITOL 4,5-BISPHOSPHATE PHOSPHODIESTERASE GAMMA"/>
    <property type="match status" value="1"/>
</dbReference>
<reference evidence="2 3" key="2">
    <citation type="submission" date="2018-11" db="EMBL/GenBank/DDBJ databases">
        <authorList>
            <consortium name="Pathogen Informatics"/>
        </authorList>
    </citation>
    <scope>NUCLEOTIDE SEQUENCE [LARGE SCALE GENOMIC DNA]</scope>
</reference>
<evidence type="ECO:0000313" key="4">
    <source>
        <dbReference type="WBParaSite" id="NBR_0000473601-mRNA-1"/>
    </source>
</evidence>
<evidence type="ECO:0000259" key="1">
    <source>
        <dbReference type="Pfam" id="PF00388"/>
    </source>
</evidence>
<dbReference type="GO" id="GO:0010634">
    <property type="term" value="P:positive regulation of epithelial cell migration"/>
    <property type="evidence" value="ECO:0007669"/>
    <property type="project" value="TreeGrafter"/>
</dbReference>
<dbReference type="OMA" id="RAVCRFI"/>
<dbReference type="InterPro" id="IPR017946">
    <property type="entry name" value="PLC-like_Pdiesterase_TIM-brl"/>
</dbReference>
<dbReference type="PANTHER" id="PTHR10336">
    <property type="entry name" value="PHOSPHOINOSITIDE-SPECIFIC PHOSPHOLIPASE C FAMILY PROTEIN"/>
    <property type="match status" value="1"/>
</dbReference>
<dbReference type="GO" id="GO:0004435">
    <property type="term" value="F:phosphatidylinositol-4,5-bisphosphate phospholipase C activity"/>
    <property type="evidence" value="ECO:0007669"/>
    <property type="project" value="TreeGrafter"/>
</dbReference>
<dbReference type="Proteomes" id="UP000271162">
    <property type="component" value="Unassembled WGS sequence"/>
</dbReference>
<reference evidence="4" key="1">
    <citation type="submission" date="2017-02" db="UniProtKB">
        <authorList>
            <consortium name="WormBaseParasite"/>
        </authorList>
    </citation>
    <scope>IDENTIFICATION</scope>
</reference>